<gene>
    <name evidence="5" type="ORF">BJI67_02480</name>
</gene>
<keyword evidence="6" id="KW-1185">Reference proteome</keyword>
<evidence type="ECO:0000259" key="4">
    <source>
        <dbReference type="PROSITE" id="PS50887"/>
    </source>
</evidence>
<sequence length="989" mass="109588">MGNFLALGNDLRPAQVDTRIILFQSAYPDSVLPIFVLQAQDGRLLGASPIVGRAQSPYLRIAHRLCPLNRNASVTLAAPVHLPHELVSAGQDQALPACARIRDAGGDPILDVYALLPWPPTALATHRDLIAGHQPIYRLNWRGPGARQVSHSEQAEGEGARREAGQPEFPLRRHASTGIRIWTQQGRLYAQTSVAGFPLSVTASLPRAVIWREWLLQGGAGEGVVLLSLLTLVLGMSARRSTRIAKSESQLRTYYGALKDINQALVALPEPEKLYAKVCAQLAESADLPLVWIGLIQDSRVHVQRAAGPARGYVDGLEIDLAPDSPSSRGPAGEALRKGETVAVADLWDDAGFALWLERATRYGLRSAVMTPFTTKAGQRGILAAYAQRRHYFTPALVELMEELARDVALGLNQYEHVREITRLSQQDSLTGLPNRSYFMRMLEQALARAGRAERLTAVGILDLDYFKQINDNLGHQVGDQVLQILARQLKEAVRQGDTVARLGGDEFGILLEGVSGTVELEGIAHRLLESVRQPIRIEGIGHELNTDASLGFTLYPLDDSSPTELLRHADAALYASKGAGRRRWQLFSHLMADDARLEYQVYRELPNALASQALFLHYQPQIDLATGAVIGVEALVRWRHNGDGFWMPNSFIPIIERDAALSRQLGRFLLHSAATAIARWRSDHYAFGRVSINICARHLQHSAFLDDLDETLDRYPGTAAYLTLELTETQALADLDKSARVLGEVRKRGIHVSLDDFGSGYASLQHVRELPLDVIKLDLQFVQNLEHDTEAFAVGYAALTLAEIHGAKVVAEGVEEARVVSLWRRLGGEVIQGYFFAKPMGERDWLDWLARYRPAARYAEIPRWRPTLDALVLLRTLPYHNQLMMRFRKQACADHKLSKNDLAELAASLSAPCPLGTWLKSEQAASLDTARLQQSHRLLHRQLLDWLATLSTGSPNSTSVEIDAVWTAFVDALDEVIEQMDARLRQEA</sequence>
<dbReference type="AlphaFoldDB" id="A0A1D8K555"/>
<dbReference type="SMART" id="SM00052">
    <property type="entry name" value="EAL"/>
    <property type="match status" value="1"/>
</dbReference>
<evidence type="ECO:0000256" key="2">
    <source>
        <dbReference type="SAM" id="MobiDB-lite"/>
    </source>
</evidence>
<dbReference type="Gene3D" id="3.20.20.450">
    <property type="entry name" value="EAL domain"/>
    <property type="match status" value="1"/>
</dbReference>
<proteinExistence type="predicted"/>
<dbReference type="PROSITE" id="PS50887">
    <property type="entry name" value="GGDEF"/>
    <property type="match status" value="1"/>
</dbReference>
<feature type="domain" description="EAL" evidence="3">
    <location>
        <begin position="599"/>
        <end position="854"/>
    </location>
</feature>
<dbReference type="InterPro" id="IPR029016">
    <property type="entry name" value="GAF-like_dom_sf"/>
</dbReference>
<protein>
    <recommendedName>
        <fullName evidence="7">Diguanylate cyclase</fullName>
    </recommendedName>
</protein>
<dbReference type="Pfam" id="PF13185">
    <property type="entry name" value="GAF_2"/>
    <property type="match status" value="1"/>
</dbReference>
<dbReference type="KEGG" id="aaeo:BJI67_02480"/>
<evidence type="ECO:0000313" key="6">
    <source>
        <dbReference type="Proteomes" id="UP000095342"/>
    </source>
</evidence>
<dbReference type="SUPFAM" id="SSF55073">
    <property type="entry name" value="Nucleotide cyclase"/>
    <property type="match status" value="1"/>
</dbReference>
<dbReference type="InterPro" id="IPR035919">
    <property type="entry name" value="EAL_sf"/>
</dbReference>
<dbReference type="Pfam" id="PF00563">
    <property type="entry name" value="EAL"/>
    <property type="match status" value="1"/>
</dbReference>
<dbReference type="SUPFAM" id="SSF55781">
    <property type="entry name" value="GAF domain-like"/>
    <property type="match status" value="1"/>
</dbReference>
<dbReference type="CDD" id="cd01949">
    <property type="entry name" value="GGDEF"/>
    <property type="match status" value="1"/>
</dbReference>
<feature type="region of interest" description="Disordered" evidence="2">
    <location>
        <begin position="147"/>
        <end position="169"/>
    </location>
</feature>
<dbReference type="Proteomes" id="UP000095342">
    <property type="component" value="Chromosome"/>
</dbReference>
<organism evidence="5 6">
    <name type="scientific">Acidihalobacter aeolianus</name>
    <dbReference type="NCBI Taxonomy" id="2792603"/>
    <lineage>
        <taxon>Bacteria</taxon>
        <taxon>Pseudomonadati</taxon>
        <taxon>Pseudomonadota</taxon>
        <taxon>Gammaproteobacteria</taxon>
        <taxon>Chromatiales</taxon>
        <taxon>Ectothiorhodospiraceae</taxon>
        <taxon>Acidihalobacter</taxon>
    </lineage>
</organism>
<evidence type="ECO:0000256" key="1">
    <source>
        <dbReference type="ARBA" id="ARBA00001946"/>
    </source>
</evidence>
<dbReference type="FunFam" id="3.30.70.270:FF:000001">
    <property type="entry name" value="Diguanylate cyclase domain protein"/>
    <property type="match status" value="1"/>
</dbReference>
<dbReference type="Gene3D" id="3.30.450.40">
    <property type="match status" value="1"/>
</dbReference>
<dbReference type="SMART" id="SM00267">
    <property type="entry name" value="GGDEF"/>
    <property type="match status" value="1"/>
</dbReference>
<dbReference type="GO" id="GO:0003824">
    <property type="term" value="F:catalytic activity"/>
    <property type="evidence" value="ECO:0007669"/>
    <property type="project" value="UniProtKB-ARBA"/>
</dbReference>
<dbReference type="InterPro" id="IPR000160">
    <property type="entry name" value="GGDEF_dom"/>
</dbReference>
<dbReference type="Pfam" id="PF00990">
    <property type="entry name" value="GGDEF"/>
    <property type="match status" value="1"/>
</dbReference>
<evidence type="ECO:0000313" key="5">
    <source>
        <dbReference type="EMBL" id="AOV16086.1"/>
    </source>
</evidence>
<dbReference type="EMBL" id="CP017448">
    <property type="protein sequence ID" value="AOV16086.1"/>
    <property type="molecule type" value="Genomic_DNA"/>
</dbReference>
<dbReference type="InterPro" id="IPR003018">
    <property type="entry name" value="GAF"/>
</dbReference>
<dbReference type="NCBIfam" id="TIGR00254">
    <property type="entry name" value="GGDEF"/>
    <property type="match status" value="1"/>
</dbReference>
<accession>A0A1D8K555</accession>
<feature type="domain" description="GGDEF" evidence="4">
    <location>
        <begin position="455"/>
        <end position="590"/>
    </location>
</feature>
<dbReference type="SUPFAM" id="SSF141868">
    <property type="entry name" value="EAL domain-like"/>
    <property type="match status" value="1"/>
</dbReference>
<comment type="cofactor">
    <cofactor evidence="1">
        <name>Mg(2+)</name>
        <dbReference type="ChEBI" id="CHEBI:18420"/>
    </cofactor>
</comment>
<name>A0A1D8K555_9GAMM</name>
<dbReference type="PROSITE" id="PS50883">
    <property type="entry name" value="EAL"/>
    <property type="match status" value="1"/>
</dbReference>
<dbReference type="InterPro" id="IPR029787">
    <property type="entry name" value="Nucleotide_cyclase"/>
</dbReference>
<dbReference type="PANTHER" id="PTHR44757:SF2">
    <property type="entry name" value="BIOFILM ARCHITECTURE MAINTENANCE PROTEIN MBAA"/>
    <property type="match status" value="1"/>
</dbReference>
<dbReference type="InterPro" id="IPR052155">
    <property type="entry name" value="Biofilm_reg_signaling"/>
</dbReference>
<dbReference type="InterPro" id="IPR043128">
    <property type="entry name" value="Rev_trsase/Diguanyl_cyclase"/>
</dbReference>
<dbReference type="InterPro" id="IPR001633">
    <property type="entry name" value="EAL_dom"/>
</dbReference>
<dbReference type="PANTHER" id="PTHR44757">
    <property type="entry name" value="DIGUANYLATE CYCLASE DGCP"/>
    <property type="match status" value="1"/>
</dbReference>
<reference evidence="5 6" key="1">
    <citation type="submission" date="2016-09" db="EMBL/GenBank/DDBJ databases">
        <title>Acidihalobacter prosperus V6 (DSM14174).</title>
        <authorList>
            <person name="Khaleque H.N."/>
            <person name="Ramsay J.P."/>
            <person name="Murphy R.J.T."/>
            <person name="Kaksonen A.H."/>
            <person name="Boxall N.J."/>
            <person name="Watkin E.L.J."/>
        </authorList>
    </citation>
    <scope>NUCLEOTIDE SEQUENCE [LARGE SCALE GENOMIC DNA]</scope>
    <source>
        <strain evidence="5 6">V6</strain>
    </source>
</reference>
<dbReference type="Gene3D" id="3.30.70.270">
    <property type="match status" value="1"/>
</dbReference>
<dbReference type="CDD" id="cd01948">
    <property type="entry name" value="EAL"/>
    <property type="match status" value="1"/>
</dbReference>
<evidence type="ECO:0008006" key="7">
    <source>
        <dbReference type="Google" id="ProtNLM"/>
    </source>
</evidence>
<evidence type="ECO:0000259" key="3">
    <source>
        <dbReference type="PROSITE" id="PS50883"/>
    </source>
</evidence>